<dbReference type="GO" id="GO:0006508">
    <property type="term" value="P:proteolysis"/>
    <property type="evidence" value="ECO:0007669"/>
    <property type="project" value="UniProtKB-UniRule"/>
</dbReference>
<dbReference type="RefSeq" id="WP_008987523.1">
    <property type="nucleotide sequence ID" value="NZ_CP131601.1"/>
</dbReference>
<dbReference type="EMBL" id="PYOJ01000003">
    <property type="protein sequence ID" value="PSV92772.1"/>
    <property type="molecule type" value="Genomic_DNA"/>
</dbReference>
<dbReference type="PANTHER" id="PTHR33473">
    <property type="entry name" value="ATP-DEPENDENT CLP PROTEASE ADAPTER PROTEIN CLPS1, CHLOROPLASTIC"/>
    <property type="match status" value="1"/>
</dbReference>
<name>A0A0D8MBX9_PHOLE</name>
<dbReference type="AlphaFoldDB" id="A0A0D8MBX9"/>
<comment type="subunit">
    <text evidence="1">Binds to the N-terminal domain of the chaperone ClpA.</text>
</comment>
<keyword evidence="6" id="KW-1185">Reference proteome</keyword>
<accession>A0A0D8MBX9</accession>
<comment type="similarity">
    <text evidence="1">Belongs to the ClpS family.</text>
</comment>
<evidence type="ECO:0000313" key="5">
    <source>
        <dbReference type="Proteomes" id="UP000240410"/>
    </source>
</evidence>
<comment type="function">
    <text evidence="1">Involved in the modulation of the specificity of the ClpAP-mediated ATP-dependent protein degradation.</text>
</comment>
<dbReference type="FunFam" id="3.30.1390.10:FF:000002">
    <property type="entry name" value="ATP-dependent Clp protease adapter protein ClpS"/>
    <property type="match status" value="1"/>
</dbReference>
<reference evidence="4 5" key="1">
    <citation type="submission" date="2018-03" db="EMBL/GenBank/DDBJ databases">
        <title>Whole genome sequencing of Histamine producing bacteria.</title>
        <authorList>
            <person name="Butler K."/>
        </authorList>
    </citation>
    <scope>NUCLEOTIDE SEQUENCE [LARGE SCALE GENOMIC DNA]</scope>
    <source>
        <strain evidence="3 6">ATCC 25521</strain>
        <strain evidence="4 5">ATCC 33979</strain>
    </source>
</reference>
<dbReference type="OrthoDB" id="9796121at2"/>
<dbReference type="Proteomes" id="UP000241566">
    <property type="component" value="Unassembled WGS sequence"/>
</dbReference>
<dbReference type="InterPro" id="IPR014719">
    <property type="entry name" value="Ribosomal_bL12_C/ClpS-like"/>
</dbReference>
<evidence type="ECO:0000256" key="1">
    <source>
        <dbReference type="HAMAP-Rule" id="MF_00302"/>
    </source>
</evidence>
<dbReference type="Proteomes" id="UP000240410">
    <property type="component" value="Unassembled WGS sequence"/>
</dbReference>
<dbReference type="Gene3D" id="3.30.1390.10">
    <property type="match status" value="1"/>
</dbReference>
<dbReference type="InterPro" id="IPR003769">
    <property type="entry name" value="ClpS_core"/>
</dbReference>
<dbReference type="GO" id="GO:0030163">
    <property type="term" value="P:protein catabolic process"/>
    <property type="evidence" value="ECO:0007669"/>
    <property type="project" value="InterPro"/>
</dbReference>
<comment type="caution">
    <text evidence="4">The sequence shown here is derived from an EMBL/GenBank/DDBJ whole genome shotgun (WGS) entry which is preliminary data.</text>
</comment>
<evidence type="ECO:0000313" key="6">
    <source>
        <dbReference type="Proteomes" id="UP000241566"/>
    </source>
</evidence>
<protein>
    <recommendedName>
        <fullName evidence="1">ATP-dependent Clp protease adapter protein ClpS</fullName>
    </recommendedName>
</protein>
<keyword evidence="4" id="KW-0645">Protease</keyword>
<dbReference type="NCBIfam" id="NF000672">
    <property type="entry name" value="PRK00033.1-5"/>
    <property type="match status" value="1"/>
</dbReference>
<keyword evidence="4" id="KW-0378">Hydrolase</keyword>
<gene>
    <name evidence="1" type="primary">clpS</name>
    <name evidence="4" type="ORF">CTM89_03740</name>
    <name evidence="3" type="ORF">CTM94_05765</name>
</gene>
<evidence type="ECO:0000313" key="3">
    <source>
        <dbReference type="EMBL" id="PSV85579.1"/>
    </source>
</evidence>
<dbReference type="SUPFAM" id="SSF54736">
    <property type="entry name" value="ClpS-like"/>
    <property type="match status" value="1"/>
</dbReference>
<dbReference type="EMBL" id="PYOI01000005">
    <property type="protein sequence ID" value="PSV85579.1"/>
    <property type="molecule type" value="Genomic_DNA"/>
</dbReference>
<dbReference type="HAMAP" id="MF_00302">
    <property type="entry name" value="ClpS"/>
    <property type="match status" value="1"/>
</dbReference>
<dbReference type="PANTHER" id="PTHR33473:SF19">
    <property type="entry name" value="ATP-DEPENDENT CLP PROTEASE ADAPTER PROTEIN CLPS"/>
    <property type="match status" value="1"/>
</dbReference>
<evidence type="ECO:0000313" key="4">
    <source>
        <dbReference type="EMBL" id="PSV92772.1"/>
    </source>
</evidence>
<dbReference type="InterPro" id="IPR022935">
    <property type="entry name" value="ClpS"/>
</dbReference>
<organism evidence="4 5">
    <name type="scientific">Photobacterium leiognathi</name>
    <dbReference type="NCBI Taxonomy" id="553611"/>
    <lineage>
        <taxon>Bacteria</taxon>
        <taxon>Pseudomonadati</taxon>
        <taxon>Pseudomonadota</taxon>
        <taxon>Gammaproteobacteria</taxon>
        <taxon>Vibrionales</taxon>
        <taxon>Vibrionaceae</taxon>
        <taxon>Photobacterium</taxon>
    </lineage>
</organism>
<sequence>MSKLYEWISPDSDILEEEEIQVKPPSMYKVILNNDDYTPMDFVIDVLQTFFSMDLEKAAQLMLAVHYEGKAVCGTFTAEVAETKVAQVMMYAREHEHPLLCTMEKA</sequence>
<dbReference type="GO" id="GO:0008233">
    <property type="term" value="F:peptidase activity"/>
    <property type="evidence" value="ECO:0007669"/>
    <property type="project" value="UniProtKB-KW"/>
</dbReference>
<evidence type="ECO:0000259" key="2">
    <source>
        <dbReference type="Pfam" id="PF02617"/>
    </source>
</evidence>
<feature type="domain" description="Adaptor protein ClpS core" evidence="2">
    <location>
        <begin position="23"/>
        <end position="102"/>
    </location>
</feature>
<dbReference type="NCBIfam" id="NF000670">
    <property type="entry name" value="PRK00033.1-3"/>
    <property type="match status" value="1"/>
</dbReference>
<proteinExistence type="inferred from homology"/>
<dbReference type="Pfam" id="PF02617">
    <property type="entry name" value="ClpS"/>
    <property type="match status" value="1"/>
</dbReference>
<dbReference type="STRING" id="553611.GCA_001557755_03710"/>
<dbReference type="GeneID" id="99741738"/>